<dbReference type="Proteomes" id="UP000064189">
    <property type="component" value="Unassembled WGS sequence"/>
</dbReference>
<name>A0A109MWX6_9BACI</name>
<evidence type="ECO:0000313" key="2">
    <source>
        <dbReference type="EMBL" id="KWW17430.1"/>
    </source>
</evidence>
<keyword evidence="1" id="KW-0472">Membrane</keyword>
<dbReference type="PROSITE" id="PS51257">
    <property type="entry name" value="PROKAR_LIPOPROTEIN"/>
    <property type="match status" value="1"/>
</dbReference>
<reference evidence="2 3" key="1">
    <citation type="submission" date="2015-11" db="EMBL/GenBank/DDBJ databases">
        <title>Genome Sequence of Bacillus simplex strain VanAntwerpen2.</title>
        <authorList>
            <person name="Couger M.B."/>
        </authorList>
    </citation>
    <scope>NUCLEOTIDE SEQUENCE [LARGE SCALE GENOMIC DNA]</scope>
    <source>
        <strain evidence="2 3">VanAntwerpen02</strain>
    </source>
</reference>
<organism evidence="2 3">
    <name type="scientific">Peribacillus simplex</name>
    <dbReference type="NCBI Taxonomy" id="1478"/>
    <lineage>
        <taxon>Bacteria</taxon>
        <taxon>Bacillati</taxon>
        <taxon>Bacillota</taxon>
        <taxon>Bacilli</taxon>
        <taxon>Bacillales</taxon>
        <taxon>Bacillaceae</taxon>
        <taxon>Peribacillus</taxon>
    </lineage>
</organism>
<sequence length="99" mass="11360">MKKKVGILSSIIIALTGCFVFALLFFKKTDPLEDMFIVHPANRVITNEVILNGDEADKGNLEDIDWNDEEQIRELARKQYKQGESGEIIFVKEPDYNLE</sequence>
<keyword evidence="3" id="KW-1185">Reference proteome</keyword>
<dbReference type="EMBL" id="LNNH01000028">
    <property type="protein sequence ID" value="KWW17430.1"/>
    <property type="molecule type" value="Genomic_DNA"/>
</dbReference>
<protein>
    <recommendedName>
        <fullName evidence="4">Lipoprotein</fullName>
    </recommendedName>
</protein>
<dbReference type="RefSeq" id="WP_061142977.1">
    <property type="nucleotide sequence ID" value="NZ_LNNH01000028.1"/>
</dbReference>
<evidence type="ECO:0000313" key="3">
    <source>
        <dbReference type="Proteomes" id="UP000064189"/>
    </source>
</evidence>
<proteinExistence type="predicted"/>
<evidence type="ECO:0008006" key="4">
    <source>
        <dbReference type="Google" id="ProtNLM"/>
    </source>
</evidence>
<evidence type="ECO:0000256" key="1">
    <source>
        <dbReference type="SAM" id="Phobius"/>
    </source>
</evidence>
<keyword evidence="1" id="KW-0812">Transmembrane</keyword>
<gene>
    <name evidence="2" type="ORF">AS888_22835</name>
</gene>
<feature type="transmembrane region" description="Helical" evidence="1">
    <location>
        <begin position="6"/>
        <end position="26"/>
    </location>
</feature>
<dbReference type="AlphaFoldDB" id="A0A109MWX6"/>
<comment type="caution">
    <text evidence="2">The sequence shown here is derived from an EMBL/GenBank/DDBJ whole genome shotgun (WGS) entry which is preliminary data.</text>
</comment>
<keyword evidence="1" id="KW-1133">Transmembrane helix</keyword>
<accession>A0A109MWX6</accession>